<keyword evidence="3" id="KW-1185">Reference proteome</keyword>
<reference evidence="2" key="1">
    <citation type="submission" date="2025-08" db="UniProtKB">
        <authorList>
            <consortium name="Ensembl"/>
        </authorList>
    </citation>
    <scope>IDENTIFICATION</scope>
</reference>
<feature type="transmembrane region" description="Helical" evidence="1">
    <location>
        <begin position="50"/>
        <end position="70"/>
    </location>
</feature>
<protein>
    <submittedName>
        <fullName evidence="2">Uncharacterized protein</fullName>
    </submittedName>
</protein>
<sequence length="166" mass="18342">MAAGAPGPPCTWSPPCPLGERQGRLRAVCPPLKNFLFSPVLGYLPSPHHLVFFSLCYFQYVCLYVCIYFLRQGLALLPRLECSGVIIAHCNLLHLGSSGSPASASRVAGTTDMYCHSCCPGWSRTSGLKCFSCLSLPKCWDYQHEPLHLAYFQCLNDVFCFGRKAN</sequence>
<evidence type="ECO:0000313" key="2">
    <source>
        <dbReference type="Ensembl" id="ENSPSMP00000008490.1"/>
    </source>
</evidence>
<keyword evidence="1" id="KW-1133">Transmembrane helix</keyword>
<dbReference type="Ensembl" id="ENSPSMT00000009985.1">
    <property type="protein sequence ID" value="ENSPSMP00000008490.1"/>
    <property type="gene ID" value="ENSPSMG00000006250.1"/>
</dbReference>
<dbReference type="PANTHER" id="PTHR12138">
    <property type="entry name" value="PRIMATE-EXPANDED PROTEIN FAMILY"/>
    <property type="match status" value="1"/>
</dbReference>
<dbReference type="GeneTree" id="ENSGT01120000271815"/>
<reference evidence="2" key="2">
    <citation type="submission" date="2025-09" db="UniProtKB">
        <authorList>
            <consortium name="Ensembl"/>
        </authorList>
    </citation>
    <scope>IDENTIFICATION</scope>
</reference>
<evidence type="ECO:0000256" key="1">
    <source>
        <dbReference type="SAM" id="Phobius"/>
    </source>
</evidence>
<name>A0A8C9DGS9_PROSS</name>
<proteinExistence type="predicted"/>
<dbReference type="Proteomes" id="UP000694414">
    <property type="component" value="Unplaced"/>
</dbReference>
<evidence type="ECO:0000313" key="3">
    <source>
        <dbReference type="Proteomes" id="UP000694414"/>
    </source>
</evidence>
<dbReference type="PANTHER" id="PTHR12138:SF162">
    <property type="entry name" value="CHROMOSOME UNDETERMINED SCAFFOLD_275, WHOLE GENOME SHOTGUN SEQUENCE"/>
    <property type="match status" value="1"/>
</dbReference>
<organism evidence="2 3">
    <name type="scientific">Prolemur simus</name>
    <name type="common">Greater bamboo lemur</name>
    <name type="synonym">Hapalemur simus</name>
    <dbReference type="NCBI Taxonomy" id="1328070"/>
    <lineage>
        <taxon>Eukaryota</taxon>
        <taxon>Metazoa</taxon>
        <taxon>Chordata</taxon>
        <taxon>Craniata</taxon>
        <taxon>Vertebrata</taxon>
        <taxon>Euteleostomi</taxon>
        <taxon>Mammalia</taxon>
        <taxon>Eutheria</taxon>
        <taxon>Euarchontoglires</taxon>
        <taxon>Primates</taxon>
        <taxon>Strepsirrhini</taxon>
        <taxon>Lemuriformes</taxon>
        <taxon>Lemuridae</taxon>
        <taxon>Prolemur</taxon>
    </lineage>
</organism>
<keyword evidence="1" id="KW-0472">Membrane</keyword>
<keyword evidence="1" id="KW-0812">Transmembrane</keyword>
<dbReference type="AlphaFoldDB" id="A0A8C9DGS9"/>
<accession>A0A8C9DGS9</accession>